<organism evidence="1 2">
    <name type="scientific">Podospora australis</name>
    <dbReference type="NCBI Taxonomy" id="1536484"/>
    <lineage>
        <taxon>Eukaryota</taxon>
        <taxon>Fungi</taxon>
        <taxon>Dikarya</taxon>
        <taxon>Ascomycota</taxon>
        <taxon>Pezizomycotina</taxon>
        <taxon>Sordariomycetes</taxon>
        <taxon>Sordariomycetidae</taxon>
        <taxon>Sordariales</taxon>
        <taxon>Podosporaceae</taxon>
        <taxon>Podospora</taxon>
    </lineage>
</organism>
<reference evidence="1" key="1">
    <citation type="journal article" date="2023" name="Mol. Phylogenet. Evol.">
        <title>Genome-scale phylogeny and comparative genomics of the fungal order Sordariales.</title>
        <authorList>
            <person name="Hensen N."/>
            <person name="Bonometti L."/>
            <person name="Westerberg I."/>
            <person name="Brannstrom I.O."/>
            <person name="Guillou S."/>
            <person name="Cros-Aarteil S."/>
            <person name="Calhoun S."/>
            <person name="Haridas S."/>
            <person name="Kuo A."/>
            <person name="Mondo S."/>
            <person name="Pangilinan J."/>
            <person name="Riley R."/>
            <person name="LaButti K."/>
            <person name="Andreopoulos B."/>
            <person name="Lipzen A."/>
            <person name="Chen C."/>
            <person name="Yan M."/>
            <person name="Daum C."/>
            <person name="Ng V."/>
            <person name="Clum A."/>
            <person name="Steindorff A."/>
            <person name="Ohm R.A."/>
            <person name="Martin F."/>
            <person name="Silar P."/>
            <person name="Natvig D.O."/>
            <person name="Lalanne C."/>
            <person name="Gautier V."/>
            <person name="Ament-Velasquez S.L."/>
            <person name="Kruys A."/>
            <person name="Hutchinson M.I."/>
            <person name="Powell A.J."/>
            <person name="Barry K."/>
            <person name="Miller A.N."/>
            <person name="Grigoriev I.V."/>
            <person name="Debuchy R."/>
            <person name="Gladieux P."/>
            <person name="Hiltunen Thoren M."/>
            <person name="Johannesson H."/>
        </authorList>
    </citation>
    <scope>NUCLEOTIDE SEQUENCE</scope>
    <source>
        <strain evidence="1">PSN309</strain>
    </source>
</reference>
<accession>A0AAN7AEE5</accession>
<evidence type="ECO:0000313" key="1">
    <source>
        <dbReference type="EMBL" id="KAK4182797.1"/>
    </source>
</evidence>
<reference evidence="1" key="2">
    <citation type="submission" date="2023-05" db="EMBL/GenBank/DDBJ databases">
        <authorList>
            <consortium name="Lawrence Berkeley National Laboratory"/>
            <person name="Steindorff A."/>
            <person name="Hensen N."/>
            <person name="Bonometti L."/>
            <person name="Westerberg I."/>
            <person name="Brannstrom I.O."/>
            <person name="Guillou S."/>
            <person name="Cros-Aarteil S."/>
            <person name="Calhoun S."/>
            <person name="Haridas S."/>
            <person name="Kuo A."/>
            <person name="Mondo S."/>
            <person name="Pangilinan J."/>
            <person name="Riley R."/>
            <person name="Labutti K."/>
            <person name="Andreopoulos B."/>
            <person name="Lipzen A."/>
            <person name="Chen C."/>
            <person name="Yanf M."/>
            <person name="Daum C."/>
            <person name="Ng V."/>
            <person name="Clum A."/>
            <person name="Ohm R."/>
            <person name="Martin F."/>
            <person name="Silar P."/>
            <person name="Natvig D."/>
            <person name="Lalanne C."/>
            <person name="Gautier V."/>
            <person name="Ament-Velasquez S.L."/>
            <person name="Kruys A."/>
            <person name="Hutchinson M.I."/>
            <person name="Powell A.J."/>
            <person name="Barry K."/>
            <person name="Miller A.N."/>
            <person name="Grigoriev I.V."/>
            <person name="Debuchy R."/>
            <person name="Gladieux P."/>
            <person name="Thoren M.H."/>
            <person name="Johannesson H."/>
        </authorList>
    </citation>
    <scope>NUCLEOTIDE SEQUENCE</scope>
    <source>
        <strain evidence="1">PSN309</strain>
    </source>
</reference>
<dbReference type="EMBL" id="MU864610">
    <property type="protein sequence ID" value="KAK4182797.1"/>
    <property type="molecule type" value="Genomic_DNA"/>
</dbReference>
<dbReference type="Proteomes" id="UP001302126">
    <property type="component" value="Unassembled WGS sequence"/>
</dbReference>
<proteinExistence type="predicted"/>
<dbReference type="AlphaFoldDB" id="A0AAN7AEE5"/>
<name>A0AAN7AEE5_9PEZI</name>
<evidence type="ECO:0000313" key="2">
    <source>
        <dbReference type="Proteomes" id="UP001302126"/>
    </source>
</evidence>
<gene>
    <name evidence="1" type="ORF">QBC35DRAFT_478754</name>
</gene>
<keyword evidence="2" id="KW-1185">Reference proteome</keyword>
<sequence>MTSAPLFPPTHPEPSFPNGRLLTWYYSSFVKIVEKLPQEFFDIMFESCGEMQLSEEYSHNVVIQGTGRFYFGQILKRRPERVWYIGSLTFHFRNSVVLGRLVGSRKQYSDIPCGLQIRNEEMARQVGDVFKALEQFGWASTPNPDGDTRAADSHDDILQHFQQFPLKQKWPPAPMPGVTRFVFDVQRADWEYVTSERQPKQAPYPLWLRDIIRSFPSLDELVWKGVDDKQVMNPGWDKIYLSATPTA</sequence>
<comment type="caution">
    <text evidence="1">The sequence shown here is derived from an EMBL/GenBank/DDBJ whole genome shotgun (WGS) entry which is preliminary data.</text>
</comment>
<protein>
    <submittedName>
        <fullName evidence="1">Uncharacterized protein</fullName>
    </submittedName>
</protein>